<comment type="caution">
    <text evidence="6">The sequence shown here is derived from an EMBL/GenBank/DDBJ whole genome shotgun (WGS) entry which is preliminary data.</text>
</comment>
<keyword evidence="4 5" id="KW-0472">Membrane</keyword>
<keyword evidence="2 5" id="KW-0812">Transmembrane</keyword>
<dbReference type="EMBL" id="JAKOGI010000240">
    <property type="protein sequence ID" value="KAJ8438808.1"/>
    <property type="molecule type" value="Genomic_DNA"/>
</dbReference>
<organism evidence="6 7">
    <name type="scientific">Carnegiea gigantea</name>
    <dbReference type="NCBI Taxonomy" id="171969"/>
    <lineage>
        <taxon>Eukaryota</taxon>
        <taxon>Viridiplantae</taxon>
        <taxon>Streptophyta</taxon>
        <taxon>Embryophyta</taxon>
        <taxon>Tracheophyta</taxon>
        <taxon>Spermatophyta</taxon>
        <taxon>Magnoliopsida</taxon>
        <taxon>eudicotyledons</taxon>
        <taxon>Gunneridae</taxon>
        <taxon>Pentapetalae</taxon>
        <taxon>Caryophyllales</taxon>
        <taxon>Cactineae</taxon>
        <taxon>Cactaceae</taxon>
        <taxon>Cactoideae</taxon>
        <taxon>Echinocereeae</taxon>
        <taxon>Carnegiea</taxon>
    </lineage>
</organism>
<evidence type="ECO:0000256" key="4">
    <source>
        <dbReference type="ARBA" id="ARBA00023136"/>
    </source>
</evidence>
<keyword evidence="3 5" id="KW-1133">Transmembrane helix</keyword>
<dbReference type="GO" id="GO:0022857">
    <property type="term" value="F:transmembrane transporter activity"/>
    <property type="evidence" value="ECO:0007669"/>
    <property type="project" value="InterPro"/>
</dbReference>
<accession>A0A9Q1QDZ6</accession>
<feature type="transmembrane region" description="Helical" evidence="5">
    <location>
        <begin position="73"/>
        <end position="91"/>
    </location>
</feature>
<dbReference type="AlphaFoldDB" id="A0A9Q1QDZ6"/>
<comment type="subcellular location">
    <subcellularLocation>
        <location evidence="1">Membrane</location>
        <topology evidence="1">Multi-pass membrane protein</topology>
    </subcellularLocation>
</comment>
<name>A0A9Q1QDZ6_9CARY</name>
<evidence type="ECO:0000313" key="7">
    <source>
        <dbReference type="Proteomes" id="UP001153076"/>
    </source>
</evidence>
<dbReference type="GO" id="GO:0016020">
    <property type="term" value="C:membrane"/>
    <property type="evidence" value="ECO:0007669"/>
    <property type="project" value="InterPro"/>
</dbReference>
<evidence type="ECO:0008006" key="8">
    <source>
        <dbReference type="Google" id="ProtNLM"/>
    </source>
</evidence>
<evidence type="ECO:0000256" key="3">
    <source>
        <dbReference type="ARBA" id="ARBA00022989"/>
    </source>
</evidence>
<feature type="transmembrane region" description="Helical" evidence="5">
    <location>
        <begin position="111"/>
        <end position="138"/>
    </location>
</feature>
<dbReference type="InterPro" id="IPR030184">
    <property type="entry name" value="WAT1-related"/>
</dbReference>
<feature type="transmembrane region" description="Helical" evidence="5">
    <location>
        <begin position="42"/>
        <end position="61"/>
    </location>
</feature>
<dbReference type="InterPro" id="IPR037185">
    <property type="entry name" value="EmrE-like"/>
</dbReference>
<sequence length="180" mass="19740">MGIWEEEYSPIAGMVSLEFIYAIANNWSKQALLGGLPASVFVFYKQVCATLVTFPIAYFLRDKSSNARMERRTFMLLLITTFIGGPLFQNLNAEGLYLASASVASAMYNLVPPVTFLMAAILGLLGAVGAIIGLYAVLWGKAEEMKKKIELEPRNSPPSITREDDTSCGINLEEPLFTDA</sequence>
<dbReference type="SUPFAM" id="SSF103481">
    <property type="entry name" value="Multidrug resistance efflux transporter EmrE"/>
    <property type="match status" value="1"/>
</dbReference>
<evidence type="ECO:0000256" key="1">
    <source>
        <dbReference type="ARBA" id="ARBA00004141"/>
    </source>
</evidence>
<evidence type="ECO:0000256" key="2">
    <source>
        <dbReference type="ARBA" id="ARBA00022692"/>
    </source>
</evidence>
<protein>
    <recommendedName>
        <fullName evidence="8">WAT1-related protein</fullName>
    </recommendedName>
</protein>
<gene>
    <name evidence="6" type="ORF">Cgig2_023842</name>
</gene>
<dbReference type="PANTHER" id="PTHR31218">
    <property type="entry name" value="WAT1-RELATED PROTEIN"/>
    <property type="match status" value="1"/>
</dbReference>
<proteinExistence type="predicted"/>
<evidence type="ECO:0000256" key="5">
    <source>
        <dbReference type="SAM" id="Phobius"/>
    </source>
</evidence>
<dbReference type="OrthoDB" id="1728340at2759"/>
<keyword evidence="7" id="KW-1185">Reference proteome</keyword>
<dbReference type="Proteomes" id="UP001153076">
    <property type="component" value="Unassembled WGS sequence"/>
</dbReference>
<evidence type="ECO:0000313" key="6">
    <source>
        <dbReference type="EMBL" id="KAJ8438808.1"/>
    </source>
</evidence>
<reference evidence="6" key="1">
    <citation type="submission" date="2022-04" db="EMBL/GenBank/DDBJ databases">
        <title>Carnegiea gigantea Genome sequencing and assembly v2.</title>
        <authorList>
            <person name="Copetti D."/>
            <person name="Sanderson M.J."/>
            <person name="Burquez A."/>
            <person name="Wojciechowski M.F."/>
        </authorList>
    </citation>
    <scope>NUCLEOTIDE SEQUENCE</scope>
    <source>
        <strain evidence="6">SGP5-SGP5p</strain>
        <tissue evidence="6">Aerial part</tissue>
    </source>
</reference>